<dbReference type="RefSeq" id="WP_214185153.1">
    <property type="nucleotide sequence ID" value="NZ_BSDS01000002.1"/>
</dbReference>
<dbReference type="PROSITE" id="PS50206">
    <property type="entry name" value="RHODANESE_3"/>
    <property type="match status" value="1"/>
</dbReference>
<feature type="domain" description="Rhodanese" evidence="2">
    <location>
        <begin position="42"/>
        <end position="97"/>
    </location>
</feature>
<dbReference type="Gene3D" id="3.40.250.10">
    <property type="entry name" value="Rhodanese-like domain"/>
    <property type="match status" value="1"/>
</dbReference>
<dbReference type="AlphaFoldDB" id="A0A9W6LE10"/>
<accession>A0A9W6LE10</accession>
<dbReference type="Pfam" id="PF00581">
    <property type="entry name" value="Rhodanese"/>
    <property type="match status" value="1"/>
</dbReference>
<reference evidence="3" key="1">
    <citation type="submission" date="2022-12" db="EMBL/GenBank/DDBJ databases">
        <title>Reference genome sequencing for broad-spectrum identification of bacterial and archaeal isolates by mass spectrometry.</title>
        <authorList>
            <person name="Sekiguchi Y."/>
            <person name="Tourlousse D.M."/>
        </authorList>
    </citation>
    <scope>NUCLEOTIDE SEQUENCE</scope>
    <source>
        <strain evidence="3">H2</strain>
    </source>
</reference>
<dbReference type="InterPro" id="IPR036873">
    <property type="entry name" value="Rhodanese-like_dom_sf"/>
</dbReference>
<name>A0A9W6LE10_9BACT</name>
<evidence type="ECO:0000313" key="4">
    <source>
        <dbReference type="Proteomes" id="UP001144352"/>
    </source>
</evidence>
<comment type="caution">
    <text evidence="3">The sequence shown here is derived from an EMBL/GenBank/DDBJ whole genome shotgun (WGS) entry which is preliminary data.</text>
</comment>
<dbReference type="EMBL" id="BSDS01000002">
    <property type="protein sequence ID" value="GLI39239.1"/>
    <property type="molecule type" value="Genomic_DNA"/>
</dbReference>
<proteinExistence type="predicted"/>
<evidence type="ECO:0000259" key="2">
    <source>
        <dbReference type="PROSITE" id="PS50206"/>
    </source>
</evidence>
<feature type="chain" id="PRO_5040805989" description="Rhodanese domain-containing protein" evidence="1">
    <location>
        <begin position="20"/>
        <end position="97"/>
    </location>
</feature>
<dbReference type="SUPFAM" id="SSF52821">
    <property type="entry name" value="Rhodanese/Cell cycle control phosphatase"/>
    <property type="match status" value="1"/>
</dbReference>
<dbReference type="Proteomes" id="UP001144352">
    <property type="component" value="Unassembled WGS sequence"/>
</dbReference>
<dbReference type="InterPro" id="IPR001763">
    <property type="entry name" value="Rhodanese-like_dom"/>
</dbReference>
<protein>
    <recommendedName>
        <fullName evidence="2">Rhodanese domain-containing protein</fullName>
    </recommendedName>
</protein>
<evidence type="ECO:0000313" key="3">
    <source>
        <dbReference type="EMBL" id="GLI39239.1"/>
    </source>
</evidence>
<keyword evidence="4" id="KW-1185">Reference proteome</keyword>
<evidence type="ECO:0000256" key="1">
    <source>
        <dbReference type="SAM" id="SignalP"/>
    </source>
</evidence>
<sequence>MRRGLGVTFLLVLMCSALAIADISKIDDVPRISAAQAYSKFMKGDVILVDSMNERTYAKYHVLGAVSLPGDGEDDLNKIRQMAEPVPLGQEIIVYCD</sequence>
<keyword evidence="1" id="KW-0732">Signal</keyword>
<gene>
    <name evidence="3" type="ORF">GHYDROH2_27400</name>
</gene>
<organism evidence="3 4">
    <name type="scientific">Geobacter hydrogenophilus</name>
    <dbReference type="NCBI Taxonomy" id="40983"/>
    <lineage>
        <taxon>Bacteria</taxon>
        <taxon>Pseudomonadati</taxon>
        <taxon>Thermodesulfobacteriota</taxon>
        <taxon>Desulfuromonadia</taxon>
        <taxon>Geobacterales</taxon>
        <taxon>Geobacteraceae</taxon>
        <taxon>Geobacter</taxon>
    </lineage>
</organism>
<feature type="signal peptide" evidence="1">
    <location>
        <begin position="1"/>
        <end position="19"/>
    </location>
</feature>